<dbReference type="NCBIfam" id="TIGR00678">
    <property type="entry name" value="holB"/>
    <property type="match status" value="1"/>
</dbReference>
<evidence type="ECO:0000313" key="9">
    <source>
        <dbReference type="EMBL" id="RDE72791.1"/>
    </source>
</evidence>
<evidence type="ECO:0000256" key="1">
    <source>
        <dbReference type="ARBA" id="ARBA00012417"/>
    </source>
</evidence>
<dbReference type="SUPFAM" id="SSF52540">
    <property type="entry name" value="P-loop containing nucleoside triphosphate hydrolases"/>
    <property type="match status" value="1"/>
</dbReference>
<evidence type="ECO:0000256" key="3">
    <source>
        <dbReference type="ARBA" id="ARBA00022679"/>
    </source>
</evidence>
<dbReference type="Gene3D" id="3.40.50.300">
    <property type="entry name" value="P-loop containing nucleotide triphosphate hydrolases"/>
    <property type="match status" value="1"/>
</dbReference>
<comment type="caution">
    <text evidence="9">The sequence shown here is derived from an EMBL/GenBank/DDBJ whole genome shotgun (WGS) entry which is preliminary data.</text>
</comment>
<evidence type="ECO:0000256" key="6">
    <source>
        <dbReference type="ARBA" id="ARBA00022932"/>
    </source>
</evidence>
<protein>
    <recommendedName>
        <fullName evidence="2">DNA polymerase III subunit delta'</fullName>
        <ecNumber evidence="1">2.7.7.7</ecNumber>
    </recommendedName>
</protein>
<dbReference type="GO" id="GO:0006261">
    <property type="term" value="P:DNA-templated DNA replication"/>
    <property type="evidence" value="ECO:0007669"/>
    <property type="project" value="TreeGrafter"/>
</dbReference>
<evidence type="ECO:0000256" key="7">
    <source>
        <dbReference type="ARBA" id="ARBA00049244"/>
    </source>
</evidence>
<keyword evidence="6" id="KW-0239">DNA-directed DNA polymerase</keyword>
<dbReference type="GO" id="GO:0008408">
    <property type="term" value="F:3'-5' exonuclease activity"/>
    <property type="evidence" value="ECO:0007669"/>
    <property type="project" value="InterPro"/>
</dbReference>
<reference evidence="9 10" key="1">
    <citation type="submission" date="2018-05" db="EMBL/GenBank/DDBJ databases">
        <title>Draft Genome Sequences for a Diverse set of 7 Haemophilus Species.</title>
        <authorList>
            <person name="Nichols M."/>
            <person name="Topaz N."/>
            <person name="Wang X."/>
            <person name="Wang X."/>
            <person name="Boxrud D."/>
        </authorList>
    </citation>
    <scope>NUCLEOTIDE SEQUENCE [LARGE SCALE GENOMIC DNA]</scope>
    <source>
        <strain evidence="9 10">C2002001239</strain>
    </source>
</reference>
<keyword evidence="5" id="KW-0235">DNA replication</keyword>
<evidence type="ECO:0000259" key="8">
    <source>
        <dbReference type="Pfam" id="PF09115"/>
    </source>
</evidence>
<dbReference type="Proteomes" id="UP000253872">
    <property type="component" value="Unassembled WGS sequence"/>
</dbReference>
<dbReference type="RefSeq" id="WP_111402889.1">
    <property type="nucleotide sequence ID" value="NZ_QEPN01000003.1"/>
</dbReference>
<dbReference type="PANTHER" id="PTHR11669:SF8">
    <property type="entry name" value="DNA POLYMERASE III SUBUNIT DELTA"/>
    <property type="match status" value="1"/>
</dbReference>
<dbReference type="STRING" id="1035839.GCA_000238795_01244"/>
<accession>A0A369YDJ9</accession>
<dbReference type="GO" id="GO:0003887">
    <property type="term" value="F:DNA-directed DNA polymerase activity"/>
    <property type="evidence" value="ECO:0007669"/>
    <property type="project" value="UniProtKB-KW"/>
</dbReference>
<dbReference type="EMBL" id="QEPN01000003">
    <property type="protein sequence ID" value="RDE72791.1"/>
    <property type="molecule type" value="Genomic_DNA"/>
</dbReference>
<dbReference type="InterPro" id="IPR050238">
    <property type="entry name" value="DNA_Rep/Repair_Clamp_Loader"/>
</dbReference>
<gene>
    <name evidence="9" type="ORF">DPV93_04660</name>
</gene>
<dbReference type="AlphaFoldDB" id="A0A369YDJ9"/>
<comment type="catalytic activity">
    <reaction evidence="7">
        <text>DNA(n) + a 2'-deoxyribonucleoside 5'-triphosphate = DNA(n+1) + diphosphate</text>
        <dbReference type="Rhea" id="RHEA:22508"/>
        <dbReference type="Rhea" id="RHEA-COMP:17339"/>
        <dbReference type="Rhea" id="RHEA-COMP:17340"/>
        <dbReference type="ChEBI" id="CHEBI:33019"/>
        <dbReference type="ChEBI" id="CHEBI:61560"/>
        <dbReference type="ChEBI" id="CHEBI:173112"/>
        <dbReference type="EC" id="2.7.7.7"/>
    </reaction>
</comment>
<dbReference type="InterPro" id="IPR008921">
    <property type="entry name" value="DNA_pol3_clamp-load_cplx_C"/>
</dbReference>
<dbReference type="NCBIfam" id="NF005362">
    <property type="entry name" value="PRK06871.1"/>
    <property type="match status" value="1"/>
</dbReference>
<proteinExistence type="predicted"/>
<dbReference type="InterPro" id="IPR027417">
    <property type="entry name" value="P-loop_NTPase"/>
</dbReference>
<dbReference type="InterPro" id="IPR015199">
    <property type="entry name" value="DNA_pol_III_delta_C"/>
</dbReference>
<evidence type="ECO:0000313" key="10">
    <source>
        <dbReference type="Proteomes" id="UP000253872"/>
    </source>
</evidence>
<name>A0A369YDJ9_9PAST</name>
<dbReference type="PANTHER" id="PTHR11669">
    <property type="entry name" value="REPLICATION FACTOR C / DNA POLYMERASE III GAMMA-TAU SUBUNIT"/>
    <property type="match status" value="1"/>
</dbReference>
<organism evidence="9 10">
    <name type="scientific">Haemophilus sputorum</name>
    <dbReference type="NCBI Taxonomy" id="1078480"/>
    <lineage>
        <taxon>Bacteria</taxon>
        <taxon>Pseudomonadati</taxon>
        <taxon>Pseudomonadota</taxon>
        <taxon>Gammaproteobacteria</taxon>
        <taxon>Pasteurellales</taxon>
        <taxon>Pasteurellaceae</taxon>
        <taxon>Haemophilus</taxon>
    </lineage>
</organism>
<keyword evidence="4 9" id="KW-0548">Nucleotidyltransferase</keyword>
<evidence type="ECO:0000256" key="4">
    <source>
        <dbReference type="ARBA" id="ARBA00022695"/>
    </source>
</evidence>
<keyword evidence="3 9" id="KW-0808">Transferase</keyword>
<dbReference type="InterPro" id="IPR004622">
    <property type="entry name" value="DNA_pol_HolB"/>
</dbReference>
<dbReference type="Gene3D" id="1.20.272.10">
    <property type="match status" value="1"/>
</dbReference>
<dbReference type="EC" id="2.7.7.7" evidence="1"/>
<evidence type="ECO:0000256" key="5">
    <source>
        <dbReference type="ARBA" id="ARBA00022705"/>
    </source>
</evidence>
<dbReference type="Pfam" id="PF13177">
    <property type="entry name" value="DNA_pol3_delta2"/>
    <property type="match status" value="1"/>
</dbReference>
<dbReference type="GO" id="GO:0003677">
    <property type="term" value="F:DNA binding"/>
    <property type="evidence" value="ECO:0007669"/>
    <property type="project" value="InterPro"/>
</dbReference>
<dbReference type="SUPFAM" id="SSF48019">
    <property type="entry name" value="post-AAA+ oligomerization domain-like"/>
    <property type="match status" value="1"/>
</dbReference>
<dbReference type="Pfam" id="PF09115">
    <property type="entry name" value="DNApol3-delta_C"/>
    <property type="match status" value="1"/>
</dbReference>
<sequence>MTLYPWLVPIYQQLTHTFLQGRGHHALLFKTEVGLGTEQLISQFADWLLCQMPQGEKPCHQCKSCLLRQSGNHPDFHLLAPQESKEILIDQVRELNQQLQTFAQQGGNIVVYIQGADKLNEASSNALLKTLEEPHEGVYFLLEAPIQDAILPTIQSRCQTYLITAPKADSAMQWLAEVCPNTSFETQQIALNICHQRPLICKSFLENDRLPVRKAFLQTFWQFLKTRDVFLLYSAFDKERLFEQLEWLESFFTDSLKAKMGIQHGWINTDLGNAIPIFSQRFHAPLLLEGHRIVQQTQRDLREINAVNQELMLLDGITKLVMTLFG</sequence>
<feature type="domain" description="DNA polymerase III delta subunit C-terminal" evidence="8">
    <location>
        <begin position="209"/>
        <end position="320"/>
    </location>
</feature>
<evidence type="ECO:0000256" key="2">
    <source>
        <dbReference type="ARBA" id="ARBA00014363"/>
    </source>
</evidence>
<dbReference type="GO" id="GO:0009360">
    <property type="term" value="C:DNA polymerase III complex"/>
    <property type="evidence" value="ECO:0007669"/>
    <property type="project" value="InterPro"/>
</dbReference>